<dbReference type="Pfam" id="PF16363">
    <property type="entry name" value="GDP_Man_Dehyd"/>
    <property type="match status" value="1"/>
</dbReference>
<dbReference type="PROSITE" id="PS51085">
    <property type="entry name" value="2FE2S_FER_2"/>
    <property type="match status" value="1"/>
</dbReference>
<comment type="cofactor">
    <cofactor evidence="1">
        <name>pyridoxal 5'-phosphate</name>
        <dbReference type="ChEBI" id="CHEBI:597326"/>
    </cofactor>
</comment>
<dbReference type="InterPro" id="IPR029044">
    <property type="entry name" value="Nucleotide-diphossugar_trans"/>
</dbReference>
<proteinExistence type="inferred from homology"/>
<dbReference type="InterPro" id="IPR017927">
    <property type="entry name" value="FAD-bd_FR_type"/>
</dbReference>
<dbReference type="SUPFAM" id="SSF63380">
    <property type="entry name" value="Riboflavin synthase domain-like"/>
    <property type="match status" value="1"/>
</dbReference>
<evidence type="ECO:0000256" key="2">
    <source>
        <dbReference type="ARBA" id="ARBA00022714"/>
    </source>
</evidence>
<dbReference type="CDD" id="cd00207">
    <property type="entry name" value="fer2"/>
    <property type="match status" value="1"/>
</dbReference>
<dbReference type="NCBIfam" id="TIGR02622">
    <property type="entry name" value="CDP_4_6_dhtase"/>
    <property type="match status" value="1"/>
</dbReference>
<dbReference type="InterPro" id="IPR036010">
    <property type="entry name" value="2Fe-2S_ferredoxin-like_sf"/>
</dbReference>
<evidence type="ECO:0000256" key="1">
    <source>
        <dbReference type="ARBA" id="ARBA00001933"/>
    </source>
</evidence>
<evidence type="ECO:0000313" key="9">
    <source>
        <dbReference type="WBParaSite" id="GPLIN_000669400"/>
    </source>
</evidence>
<dbReference type="Pfam" id="PF01041">
    <property type="entry name" value="DegT_DnrJ_EryC1"/>
    <property type="match status" value="1"/>
</dbReference>
<dbReference type="Gene3D" id="3.10.20.30">
    <property type="match status" value="1"/>
</dbReference>
<accession>A0A183C1F1</accession>
<name>A0A183C1F1_GLOPA</name>
<dbReference type="Gene3D" id="3.40.640.10">
    <property type="entry name" value="Type I PLP-dependent aspartate aminotransferase-like (Major domain)"/>
    <property type="match status" value="1"/>
</dbReference>
<dbReference type="Gene3D" id="3.90.1150.10">
    <property type="entry name" value="Aspartate Aminotransferase, domain 1"/>
    <property type="match status" value="1"/>
</dbReference>
<dbReference type="InterPro" id="IPR046981">
    <property type="entry name" value="G1P_cyt_trans"/>
</dbReference>
<dbReference type="InterPro" id="IPR006058">
    <property type="entry name" value="2Fe2S_fd_BS"/>
</dbReference>
<dbReference type="Gene3D" id="3.90.550.10">
    <property type="entry name" value="Spore Coat Polysaccharide Biosynthesis Protein SpsA, Chain A"/>
    <property type="match status" value="1"/>
</dbReference>
<dbReference type="InterPro" id="IPR008333">
    <property type="entry name" value="Cbr1-like_FAD-bd_dom"/>
</dbReference>
<dbReference type="Gene3D" id="3.40.50.720">
    <property type="entry name" value="NAD(P)-binding Rossmann-like Domain"/>
    <property type="match status" value="1"/>
</dbReference>
<dbReference type="InterPro" id="IPR012675">
    <property type="entry name" value="Beta-grasp_dom_sf"/>
</dbReference>
<dbReference type="PANTHER" id="PTHR47183">
    <property type="entry name" value="GLUCOSE-1-PHOSPHATE CYTIDYLYLTRANSFERASE-RELATED"/>
    <property type="match status" value="1"/>
</dbReference>
<dbReference type="Gene3D" id="2.40.30.10">
    <property type="entry name" value="Translation factors"/>
    <property type="match status" value="1"/>
</dbReference>
<dbReference type="InterPro" id="IPR001433">
    <property type="entry name" value="OxRdtase_FAD/NAD-bd"/>
</dbReference>
<keyword evidence="8" id="KW-1185">Reference proteome</keyword>
<keyword evidence="2" id="KW-0408">Iron</keyword>
<protein>
    <submittedName>
        <fullName evidence="9">CDP-4-dehydro-6-deoxyglucose reductase</fullName>
    </submittedName>
</protein>
<dbReference type="InterPro" id="IPR015424">
    <property type="entry name" value="PyrdxlP-dep_Trfase"/>
</dbReference>
<dbReference type="Proteomes" id="UP000050741">
    <property type="component" value="Unassembled WGS sequence"/>
</dbReference>
<dbReference type="InterPro" id="IPR013445">
    <property type="entry name" value="CDP_4_6_deHydtase"/>
</dbReference>
<dbReference type="Gene3D" id="3.40.50.80">
    <property type="entry name" value="Nucleotide-binding domain of ferredoxin-NADP reductase (FNR) module"/>
    <property type="match status" value="1"/>
</dbReference>
<dbReference type="InterPro" id="IPR015421">
    <property type="entry name" value="PyrdxlP-dep_Trfase_major"/>
</dbReference>
<evidence type="ECO:0000259" key="7">
    <source>
        <dbReference type="PROSITE" id="PS51384"/>
    </source>
</evidence>
<dbReference type="InterPro" id="IPR000653">
    <property type="entry name" value="DegT/StrS_aminotransferase"/>
</dbReference>
<dbReference type="InterPro" id="IPR039261">
    <property type="entry name" value="FNR_nucleotide-bd"/>
</dbReference>
<feature type="domain" description="2Fe-2S ferredoxin-type" evidence="6">
    <location>
        <begin position="48"/>
        <end position="137"/>
    </location>
</feature>
<dbReference type="PROSITE" id="PS51384">
    <property type="entry name" value="FAD_FR"/>
    <property type="match status" value="1"/>
</dbReference>
<dbReference type="Gene3D" id="3.90.25.10">
    <property type="entry name" value="UDP-galactose 4-epimerase, domain 1"/>
    <property type="match status" value="1"/>
</dbReference>
<dbReference type="GO" id="GO:0051537">
    <property type="term" value="F:2 iron, 2 sulfur cluster binding"/>
    <property type="evidence" value="ECO:0007669"/>
    <property type="project" value="UniProtKB-KW"/>
</dbReference>
<evidence type="ECO:0000256" key="4">
    <source>
        <dbReference type="ARBA" id="ARBA00023014"/>
    </source>
</evidence>
<dbReference type="PRINTS" id="PR00410">
    <property type="entry name" value="PHEHYDRXLASE"/>
</dbReference>
<comment type="similarity">
    <text evidence="5">Belongs to the DegT/DnrJ/EryC1 family.</text>
</comment>
<dbReference type="SUPFAM" id="SSF52343">
    <property type="entry name" value="Ferredoxin reductase-like, C-terminal NADP-linked domain"/>
    <property type="match status" value="1"/>
</dbReference>
<keyword evidence="2" id="KW-0001">2Fe-2S</keyword>
<dbReference type="InterPro" id="IPR015422">
    <property type="entry name" value="PyrdxlP-dep_Trfase_small"/>
</dbReference>
<dbReference type="SUPFAM" id="SSF51735">
    <property type="entry name" value="NAD(P)-binding Rossmann-fold domains"/>
    <property type="match status" value="1"/>
</dbReference>
<dbReference type="InterPro" id="IPR036291">
    <property type="entry name" value="NAD(P)-bd_dom_sf"/>
</dbReference>
<dbReference type="PROSITE" id="PS00197">
    <property type="entry name" value="2FE2S_FER_1"/>
    <property type="match status" value="1"/>
</dbReference>
<dbReference type="NCBIfam" id="TIGR02623">
    <property type="entry name" value="G1P_cyt_trans"/>
    <property type="match status" value="1"/>
</dbReference>
<dbReference type="Pfam" id="PF00483">
    <property type="entry name" value="NTP_transferase"/>
    <property type="match status" value="1"/>
</dbReference>
<reference evidence="9" key="3">
    <citation type="submission" date="2016-06" db="UniProtKB">
        <authorList>
            <consortium name="WormBaseParasite"/>
        </authorList>
    </citation>
    <scope>IDENTIFICATION</scope>
</reference>
<evidence type="ECO:0000256" key="5">
    <source>
        <dbReference type="ARBA" id="ARBA00037999"/>
    </source>
</evidence>
<dbReference type="NCBIfam" id="NF011936">
    <property type="entry name" value="PRK15407.1"/>
    <property type="match status" value="1"/>
</dbReference>
<dbReference type="InterPro" id="IPR017938">
    <property type="entry name" value="Riboflavin_synthase-like_b-brl"/>
</dbReference>
<dbReference type="Pfam" id="PF00970">
    <property type="entry name" value="FAD_binding_6"/>
    <property type="match status" value="1"/>
</dbReference>
<dbReference type="CDD" id="cd02524">
    <property type="entry name" value="G1P_cytidylyltransferase"/>
    <property type="match status" value="1"/>
</dbReference>
<evidence type="ECO:0000313" key="8">
    <source>
        <dbReference type="Proteomes" id="UP000050741"/>
    </source>
</evidence>
<dbReference type="SUPFAM" id="SSF54292">
    <property type="entry name" value="2Fe-2S ferredoxin-like"/>
    <property type="match status" value="1"/>
</dbReference>
<dbReference type="GO" id="GO:0047343">
    <property type="term" value="F:glucose-1-phosphate cytidylyltransferase activity"/>
    <property type="evidence" value="ECO:0007669"/>
    <property type="project" value="InterPro"/>
</dbReference>
<dbReference type="PANTHER" id="PTHR47183:SF1">
    <property type="entry name" value="GLUCOSE-1-PHOSPHATE CYTIDYLYLTRANSFERASE"/>
    <property type="match status" value="1"/>
</dbReference>
<sequence>MVNEVLSSASGRDRNLRFPGPVLRHPRRLCSYGQTDSGNQLSAAVPMPNVTLSTGRTFFADPAVTILDAARAQGVTLEYSCRTGRCGICKAPVRTGETAALKPEAEGLSAEEAASGLILTCCRAATGDVTLDIEPLDRLAGLEIRTMPARIVSLARLAPDIIRVVLRTPPASPMRFLPGQYVDILADGVRRSYSLANAPRADGLLELLVKRYPGGRLSEYWFERAAENDLIRIEGPFGTFFLREEGPRDIVFLATGTGIAPVKALLEELAADPGRAARHRLRVFWGNRAAESFCWDPVALGLDIAVHHLLSDQGAAWEGARGYVQDAAIRDGIDPDDTVVYACGSNAMIASARDQVMKAVILAGGLGTRFAEETSLRPKPMIEIGGRPILWHIMKIYAAHGVTEFIICCGYKGYVIKEYFANYFLHMSDVTFDMAENRMIVHERRAEAWKVTLIDTGDDTQTGGRLKRVAELVKDEEAFFFTYGDGVGDIDIARSLEFHRAHGKAATLTATLPPGRFGALQIADGQVEQFLEKPQGDGGRINGGFFVLSPRVLDYIEGDATLWEQEPLRNLASDGELMAFEHQGFWQPMDTLREKQMLNNLWESGEAPCWLSLWLQQMGAELTGFALAPPTDPALFAVADVARGITSILGDIRDAEALAAALLAADPEIVIHMAAQPLVRASYDDPVGTYATNVMGTVHLLEAVRKGPGVRAVCVVTTDKCYENREWVWGYREDEAMGGHDPYSNSKGCAELVTSAYRRSFFAGEGQAAIGSGRAGNVIGGGDWATARLVPDILRAVVDGAPVRIRNPLSIRPWQHVLEPLSGYLVLCQALWNDPAAAAGAWNFGPRDEDARPVQWIVEHICALWGDGASWEKDAAVQPHEANSLKLDISKARAGLGWEPRWSLAQALEHIVAWQRAITSFMTADDLRKEIRTLVGRYAEAQFAPKPFVPGESVIPPAGKVIGAPEIELMVEAALDGWLTTGRFNTEFEAGLAKLVGAPFVLTTTSGSSANLLALSCLTSHKLGDHRLKPGDEVITVAAGFPTTVNPSIQHGLVPVFVDVDVPTYNIDASLIEAAITEKTGAIMIAHTLGNPFNLAEVKRICDAHDLWLVEDCCDALGATYDGKLVGTWGDVATVSFYPAHHITMGEGGAVFTSSMELKPIIESIRDWGRDCYCAPGCDNTCGQRFGQQHGSLPFGYDHKYVYSHLGYNLKITDMQAACGLAQLERVQGFVEARRRNFALLTERLKSLEEVFILPEATPNSDPSWFGYPITLRDGVDAKRVDVTRYLDQNKIGTRLLFAGNLTRQPYFEHVNYRVVGDLTRTDQVMNNTFWLGLFPALGAEHFEYVGEKLEAFFGLNF</sequence>
<reference evidence="8" key="1">
    <citation type="submission" date="2013-12" db="EMBL/GenBank/DDBJ databases">
        <authorList>
            <person name="Aslett M."/>
        </authorList>
    </citation>
    <scope>NUCLEOTIDE SEQUENCE [LARGE SCALE GENOMIC DNA]</scope>
    <source>
        <strain evidence="8">Lindley</strain>
    </source>
</reference>
<dbReference type="SUPFAM" id="SSF53383">
    <property type="entry name" value="PLP-dependent transferases"/>
    <property type="match status" value="1"/>
</dbReference>
<organism evidence="8 9">
    <name type="scientific">Globodera pallida</name>
    <name type="common">Potato cyst nematode worm</name>
    <name type="synonym">Heterodera pallida</name>
    <dbReference type="NCBI Taxonomy" id="36090"/>
    <lineage>
        <taxon>Eukaryota</taxon>
        <taxon>Metazoa</taxon>
        <taxon>Ecdysozoa</taxon>
        <taxon>Nematoda</taxon>
        <taxon>Chromadorea</taxon>
        <taxon>Rhabditida</taxon>
        <taxon>Tylenchina</taxon>
        <taxon>Tylenchomorpha</taxon>
        <taxon>Tylenchoidea</taxon>
        <taxon>Heteroderidae</taxon>
        <taxon>Heteroderinae</taxon>
        <taxon>Globodera</taxon>
    </lineage>
</organism>
<keyword evidence="3" id="KW-0663">Pyridoxal phosphate</keyword>
<evidence type="ECO:0000259" key="6">
    <source>
        <dbReference type="PROSITE" id="PS51085"/>
    </source>
</evidence>
<dbReference type="Pfam" id="PF00111">
    <property type="entry name" value="Fer2"/>
    <property type="match status" value="1"/>
</dbReference>
<dbReference type="InterPro" id="IPR005835">
    <property type="entry name" value="NTP_transferase_dom"/>
</dbReference>
<evidence type="ECO:0000256" key="3">
    <source>
        <dbReference type="ARBA" id="ARBA00022898"/>
    </source>
</evidence>
<dbReference type="Pfam" id="PF00175">
    <property type="entry name" value="NAD_binding_1"/>
    <property type="match status" value="1"/>
</dbReference>
<dbReference type="CDD" id="cd00616">
    <property type="entry name" value="AHBA_syn"/>
    <property type="match status" value="1"/>
</dbReference>
<dbReference type="InterPro" id="IPR001041">
    <property type="entry name" value="2Fe-2S_ferredoxin-type"/>
</dbReference>
<dbReference type="SUPFAM" id="SSF53448">
    <property type="entry name" value="Nucleotide-diphospho-sugar transferases"/>
    <property type="match status" value="1"/>
</dbReference>
<reference evidence="8" key="2">
    <citation type="submission" date="2014-05" db="EMBL/GenBank/DDBJ databases">
        <title>The genome and life-stage specific transcriptomes of Globodera pallida elucidate key aspects of plant parasitism by a cyst nematode.</title>
        <authorList>
            <person name="Cotton J.A."/>
            <person name="Lilley C.J."/>
            <person name="Jones L.M."/>
            <person name="Kikuchi T."/>
            <person name="Reid A.J."/>
            <person name="Thorpe P."/>
            <person name="Tsai I.J."/>
            <person name="Beasley H."/>
            <person name="Blok V."/>
            <person name="Cock P.J.A."/>
            <person name="Van den Akker S.E."/>
            <person name="Holroyd N."/>
            <person name="Hunt M."/>
            <person name="Mantelin S."/>
            <person name="Naghra H."/>
            <person name="Pain A."/>
            <person name="Palomares-Rius J.E."/>
            <person name="Zarowiecki M."/>
            <person name="Berriman M."/>
            <person name="Jones J.T."/>
            <person name="Urwin P.E."/>
        </authorList>
    </citation>
    <scope>NUCLEOTIDE SEQUENCE [LARGE SCALE GENOMIC DNA]</scope>
    <source>
        <strain evidence="8">Lindley</strain>
    </source>
</reference>
<keyword evidence="2" id="KW-0479">Metal-binding</keyword>
<dbReference type="InterPro" id="IPR013446">
    <property type="entry name" value="G1P_cyt_trans-like"/>
</dbReference>
<dbReference type="WBParaSite" id="GPLIN_000669400">
    <property type="protein sequence ID" value="GPLIN_000669400"/>
    <property type="gene ID" value="GPLIN_000669400"/>
</dbReference>
<dbReference type="InterPro" id="IPR016040">
    <property type="entry name" value="NAD(P)-bd_dom"/>
</dbReference>
<dbReference type="CDD" id="cd05252">
    <property type="entry name" value="CDP_GD_SDR_e"/>
    <property type="match status" value="1"/>
</dbReference>
<feature type="domain" description="FAD-binding FR-type" evidence="7">
    <location>
        <begin position="144"/>
        <end position="243"/>
    </location>
</feature>
<dbReference type="GO" id="GO:0016491">
    <property type="term" value="F:oxidoreductase activity"/>
    <property type="evidence" value="ECO:0007669"/>
    <property type="project" value="InterPro"/>
</dbReference>
<keyword evidence="4" id="KW-0411">Iron-sulfur</keyword>
<dbReference type="FunFam" id="3.40.640.10:FF:000079">
    <property type="entry name" value="LPS biosynthesis protein"/>
    <property type="match status" value="1"/>
</dbReference>